<evidence type="ECO:0000313" key="4">
    <source>
        <dbReference type="Proteomes" id="UP000282985"/>
    </source>
</evidence>
<accession>A0A434AZ54</accession>
<dbReference type="Pfam" id="PF03795">
    <property type="entry name" value="YCII"/>
    <property type="match status" value="1"/>
</dbReference>
<comment type="similarity">
    <text evidence="1">Belongs to the YciI family.</text>
</comment>
<gene>
    <name evidence="3" type="ORF">DLK05_00675</name>
</gene>
<proteinExistence type="inferred from homology"/>
<organism evidence="3 4">
    <name type="scientific">Ancylomarina longa</name>
    <dbReference type="NCBI Taxonomy" id="2487017"/>
    <lineage>
        <taxon>Bacteria</taxon>
        <taxon>Pseudomonadati</taxon>
        <taxon>Bacteroidota</taxon>
        <taxon>Bacteroidia</taxon>
        <taxon>Marinilabiliales</taxon>
        <taxon>Marinifilaceae</taxon>
        <taxon>Ancylomarina</taxon>
    </lineage>
</organism>
<dbReference type="OrthoDB" id="8481699at2"/>
<dbReference type="EMBL" id="RJJX01000001">
    <property type="protein sequence ID" value="RUT79901.1"/>
    <property type="molecule type" value="Genomic_DNA"/>
</dbReference>
<dbReference type="AlphaFoldDB" id="A0A434AZ54"/>
<evidence type="ECO:0000313" key="3">
    <source>
        <dbReference type="EMBL" id="RUT79901.1"/>
    </source>
</evidence>
<evidence type="ECO:0000259" key="2">
    <source>
        <dbReference type="Pfam" id="PF03795"/>
    </source>
</evidence>
<dbReference type="InterPro" id="IPR005545">
    <property type="entry name" value="YCII"/>
</dbReference>
<feature type="domain" description="YCII-related" evidence="2">
    <location>
        <begin position="43"/>
        <end position="108"/>
    </location>
</feature>
<protein>
    <recommendedName>
        <fullName evidence="2">YCII-related domain-containing protein</fullName>
    </recommendedName>
</protein>
<evidence type="ECO:0000256" key="1">
    <source>
        <dbReference type="ARBA" id="ARBA00007689"/>
    </source>
</evidence>
<comment type="caution">
    <text evidence="3">The sequence shown here is derived from an EMBL/GenBank/DDBJ whole genome shotgun (WGS) entry which is preliminary data.</text>
</comment>
<dbReference type="Gene3D" id="3.30.70.1060">
    <property type="entry name" value="Dimeric alpha+beta barrel"/>
    <property type="match status" value="1"/>
</dbReference>
<reference evidence="3 4" key="1">
    <citation type="submission" date="2018-11" db="EMBL/GenBank/DDBJ databases">
        <title>Parancylomarina longa gen. nov., sp. nov., isolated from sediments of southern Okinawa.</title>
        <authorList>
            <person name="Fu T."/>
        </authorList>
    </citation>
    <scope>NUCLEOTIDE SEQUENCE [LARGE SCALE GENOMIC DNA]</scope>
    <source>
        <strain evidence="3 4">T3-2 S1-C</strain>
    </source>
</reference>
<dbReference type="SUPFAM" id="SSF54909">
    <property type="entry name" value="Dimeric alpha+beta barrel"/>
    <property type="match status" value="1"/>
</dbReference>
<keyword evidence="4" id="KW-1185">Reference proteome</keyword>
<dbReference type="Proteomes" id="UP000282985">
    <property type="component" value="Unassembled WGS sequence"/>
</dbReference>
<sequence>MKIQLMKNITKFNAKLAKELQADQYGMSKYIIALLKKSSKRNHDSQSAEKLQKAHLENIGRLLKKSKFVLAVPFLDDDEIRGVYIFNVETIEEAKTLTESDPVVKAGRLVVELHSWYGSAALKQLSDLHESISKGDITL</sequence>
<dbReference type="InterPro" id="IPR011008">
    <property type="entry name" value="Dimeric_a/b-barrel"/>
</dbReference>
<name>A0A434AZ54_9BACT</name>